<keyword evidence="2" id="KW-1185">Reference proteome</keyword>
<accession>A0A5B6WF85</accession>
<proteinExistence type="predicted"/>
<protein>
    <submittedName>
        <fullName evidence="1">DNA/RNA polymerases superfamily protein</fullName>
    </submittedName>
</protein>
<comment type="caution">
    <text evidence="1">The sequence shown here is derived from an EMBL/GenBank/DDBJ whole genome shotgun (WGS) entry which is preliminary data.</text>
</comment>
<dbReference type="Proteomes" id="UP000325315">
    <property type="component" value="Unassembled WGS sequence"/>
</dbReference>
<dbReference type="AlphaFoldDB" id="A0A5B6WF85"/>
<name>A0A5B6WF85_9ROSI</name>
<gene>
    <name evidence="1" type="ORF">EPI10_020319</name>
</gene>
<dbReference type="EMBL" id="SMMG02000003">
    <property type="protein sequence ID" value="KAA3479838.1"/>
    <property type="molecule type" value="Genomic_DNA"/>
</dbReference>
<organism evidence="1 2">
    <name type="scientific">Gossypium australe</name>
    <dbReference type="NCBI Taxonomy" id="47621"/>
    <lineage>
        <taxon>Eukaryota</taxon>
        <taxon>Viridiplantae</taxon>
        <taxon>Streptophyta</taxon>
        <taxon>Embryophyta</taxon>
        <taxon>Tracheophyta</taxon>
        <taxon>Spermatophyta</taxon>
        <taxon>Magnoliopsida</taxon>
        <taxon>eudicotyledons</taxon>
        <taxon>Gunneridae</taxon>
        <taxon>Pentapetalae</taxon>
        <taxon>rosids</taxon>
        <taxon>malvids</taxon>
        <taxon>Malvales</taxon>
        <taxon>Malvaceae</taxon>
        <taxon>Malvoideae</taxon>
        <taxon>Gossypium</taxon>
    </lineage>
</organism>
<reference evidence="1" key="1">
    <citation type="submission" date="2019-08" db="EMBL/GenBank/DDBJ databases">
        <authorList>
            <person name="Liu F."/>
        </authorList>
    </citation>
    <scope>NUCLEOTIDE SEQUENCE [LARGE SCALE GENOMIC DNA]</scope>
    <source>
        <strain evidence="1">PA1801</strain>
        <tissue evidence="1">Leaf</tissue>
    </source>
</reference>
<evidence type="ECO:0000313" key="1">
    <source>
        <dbReference type="EMBL" id="KAA3479838.1"/>
    </source>
</evidence>
<sequence length="90" mass="10314">MRDMKCELISTVSTKKLVLQGVDSHLAYIMNIMVVRKNFEQVSILSQFLDFFLEELSRIALRTAPISCALYRIVPLKLKKAEGSVNQRLI</sequence>
<evidence type="ECO:0000313" key="2">
    <source>
        <dbReference type="Proteomes" id="UP000325315"/>
    </source>
</evidence>